<protein>
    <submittedName>
        <fullName evidence="5">Transcriptional regulator, MarR family</fullName>
    </submittedName>
</protein>
<evidence type="ECO:0000256" key="3">
    <source>
        <dbReference type="ARBA" id="ARBA00023163"/>
    </source>
</evidence>
<dbReference type="eggNOG" id="COG1846">
    <property type="taxonomic scope" value="Bacteria"/>
</dbReference>
<dbReference type="PANTHER" id="PTHR33164">
    <property type="entry name" value="TRANSCRIPTIONAL REGULATOR, MARR FAMILY"/>
    <property type="match status" value="1"/>
</dbReference>
<organism evidence="5 6">
    <name type="scientific">Paenarthrobacter aurescens (strain TC1)</name>
    <dbReference type="NCBI Taxonomy" id="290340"/>
    <lineage>
        <taxon>Bacteria</taxon>
        <taxon>Bacillati</taxon>
        <taxon>Actinomycetota</taxon>
        <taxon>Actinomycetes</taxon>
        <taxon>Micrococcales</taxon>
        <taxon>Micrococcaceae</taxon>
        <taxon>Paenarthrobacter</taxon>
    </lineage>
</organism>
<dbReference type="SUPFAM" id="SSF46785">
    <property type="entry name" value="Winged helix' DNA-binding domain"/>
    <property type="match status" value="1"/>
</dbReference>
<dbReference type="AlphaFoldDB" id="A1R2L5"/>
<dbReference type="Gene3D" id="1.10.10.10">
    <property type="entry name" value="Winged helix-like DNA-binding domain superfamily/Winged helix DNA-binding domain"/>
    <property type="match status" value="1"/>
</dbReference>
<dbReference type="Pfam" id="PF12802">
    <property type="entry name" value="MarR_2"/>
    <property type="match status" value="1"/>
</dbReference>
<dbReference type="STRING" id="290340.AAur_0674"/>
<dbReference type="InterPro" id="IPR000835">
    <property type="entry name" value="HTH_MarR-typ"/>
</dbReference>
<dbReference type="PANTHER" id="PTHR33164:SF99">
    <property type="entry name" value="MARR FAMILY REGULATORY PROTEIN"/>
    <property type="match status" value="1"/>
</dbReference>
<dbReference type="KEGG" id="aau:AAur_0674"/>
<dbReference type="GO" id="GO:0003677">
    <property type="term" value="F:DNA binding"/>
    <property type="evidence" value="ECO:0007669"/>
    <property type="project" value="UniProtKB-KW"/>
</dbReference>
<keyword evidence="6" id="KW-1185">Reference proteome</keyword>
<dbReference type="InterPro" id="IPR023187">
    <property type="entry name" value="Tscrpt_reg_MarR-type_CS"/>
</dbReference>
<evidence type="ECO:0000313" key="6">
    <source>
        <dbReference type="Proteomes" id="UP000000637"/>
    </source>
</evidence>
<reference evidence="5 6" key="1">
    <citation type="journal article" date="2006" name="PLoS Genet.">
        <title>Secrets of soil survival revealed by the genome sequence of Arthrobacter aurescens TC1.</title>
        <authorList>
            <person name="Mongodin E.F."/>
            <person name="Shapir N."/>
            <person name="Daugherty S.C."/>
            <person name="DeBoy R.T."/>
            <person name="Emerson J.B."/>
            <person name="Shvartzbeyn A."/>
            <person name="Radune D."/>
            <person name="Vamathevan J."/>
            <person name="Riggs F."/>
            <person name="Grinberg V."/>
            <person name="Khouri H."/>
            <person name="Wackett L.P."/>
            <person name="Nelson K.E."/>
            <person name="Sadowsky M.J."/>
        </authorList>
    </citation>
    <scope>NUCLEOTIDE SEQUENCE [LARGE SCALE GENOMIC DNA]</scope>
    <source>
        <strain evidence="5 6">TC1</strain>
    </source>
</reference>
<accession>A1R2L5</accession>
<dbReference type="GO" id="GO:0003700">
    <property type="term" value="F:DNA-binding transcription factor activity"/>
    <property type="evidence" value="ECO:0007669"/>
    <property type="project" value="InterPro"/>
</dbReference>
<evidence type="ECO:0000313" key="5">
    <source>
        <dbReference type="EMBL" id="ABM07377.1"/>
    </source>
</evidence>
<dbReference type="SMART" id="SM00347">
    <property type="entry name" value="HTH_MARR"/>
    <property type="match status" value="1"/>
</dbReference>
<dbReference type="PROSITE" id="PS50995">
    <property type="entry name" value="HTH_MARR_2"/>
    <property type="match status" value="1"/>
</dbReference>
<dbReference type="InterPro" id="IPR039422">
    <property type="entry name" value="MarR/SlyA-like"/>
</dbReference>
<sequence>MATTRDRQLHDRQLVEQWRSIQNSYFRTAGAIDRALEAKFDIGLNEFEILDLVAESEESACRMKALGERTPMTQSAVSKVVDRLEKAGLVSRETCADDRRSLFLELTEAGRALHANAAVEHRALLKENLGS</sequence>
<dbReference type="PROSITE" id="PS01117">
    <property type="entry name" value="HTH_MARR_1"/>
    <property type="match status" value="1"/>
</dbReference>
<dbReference type="PRINTS" id="PR00598">
    <property type="entry name" value="HTHMARR"/>
</dbReference>
<dbReference type="InterPro" id="IPR036390">
    <property type="entry name" value="WH_DNA-bd_sf"/>
</dbReference>
<feature type="domain" description="HTH marR-type" evidence="4">
    <location>
        <begin position="1"/>
        <end position="131"/>
    </location>
</feature>
<evidence type="ECO:0000256" key="2">
    <source>
        <dbReference type="ARBA" id="ARBA00023125"/>
    </source>
</evidence>
<dbReference type="Proteomes" id="UP000000637">
    <property type="component" value="Chromosome"/>
</dbReference>
<gene>
    <name evidence="5" type="ordered locus">AAur_0674</name>
</gene>
<dbReference type="CDD" id="cd00090">
    <property type="entry name" value="HTH_ARSR"/>
    <property type="match status" value="1"/>
</dbReference>
<dbReference type="HOGENOM" id="CLU_083287_2_4_11"/>
<dbReference type="EMBL" id="CP000474">
    <property type="protein sequence ID" value="ABM07377.1"/>
    <property type="molecule type" value="Genomic_DNA"/>
</dbReference>
<dbReference type="RefSeq" id="WP_011773425.1">
    <property type="nucleotide sequence ID" value="NC_008711.1"/>
</dbReference>
<name>A1R2L5_PAEAT</name>
<evidence type="ECO:0000259" key="4">
    <source>
        <dbReference type="PROSITE" id="PS50995"/>
    </source>
</evidence>
<dbReference type="OrthoDB" id="8635520at2"/>
<dbReference type="GO" id="GO:0006950">
    <property type="term" value="P:response to stress"/>
    <property type="evidence" value="ECO:0007669"/>
    <property type="project" value="TreeGrafter"/>
</dbReference>
<dbReference type="InterPro" id="IPR036388">
    <property type="entry name" value="WH-like_DNA-bd_sf"/>
</dbReference>
<keyword evidence="1" id="KW-0805">Transcription regulation</keyword>
<proteinExistence type="predicted"/>
<evidence type="ECO:0000256" key="1">
    <source>
        <dbReference type="ARBA" id="ARBA00023015"/>
    </source>
</evidence>
<dbReference type="InterPro" id="IPR011991">
    <property type="entry name" value="ArsR-like_HTH"/>
</dbReference>
<keyword evidence="3" id="KW-0804">Transcription</keyword>
<keyword evidence="2" id="KW-0238">DNA-binding</keyword>